<gene>
    <name evidence="2" type="ORF">GA0070609_5147</name>
</gene>
<dbReference type="InterPro" id="IPR019734">
    <property type="entry name" value="TPR_rpt"/>
</dbReference>
<evidence type="ECO:0000256" key="1">
    <source>
        <dbReference type="SAM" id="Phobius"/>
    </source>
</evidence>
<dbReference type="SUPFAM" id="SSF48452">
    <property type="entry name" value="TPR-like"/>
    <property type="match status" value="1"/>
</dbReference>
<dbReference type="EMBL" id="LT607750">
    <property type="protein sequence ID" value="SCG75630.1"/>
    <property type="molecule type" value="Genomic_DNA"/>
</dbReference>
<dbReference type="SMART" id="SM00028">
    <property type="entry name" value="TPR"/>
    <property type="match status" value="3"/>
</dbReference>
<keyword evidence="1" id="KW-0472">Membrane</keyword>
<proteinExistence type="predicted"/>
<dbReference type="Pfam" id="PF13432">
    <property type="entry name" value="TPR_16"/>
    <property type="match status" value="1"/>
</dbReference>
<protein>
    <submittedName>
        <fullName evidence="2">Tetratricopeptide repeat-containing protein</fullName>
    </submittedName>
</protein>
<dbReference type="InterPro" id="IPR011990">
    <property type="entry name" value="TPR-like_helical_dom_sf"/>
</dbReference>
<dbReference type="Pfam" id="PF14559">
    <property type="entry name" value="TPR_19"/>
    <property type="match status" value="1"/>
</dbReference>
<keyword evidence="1" id="KW-0812">Transmembrane</keyword>
<name>A0A1C5JYJ0_9ACTN</name>
<dbReference type="Pfam" id="PF13181">
    <property type="entry name" value="TPR_8"/>
    <property type="match status" value="1"/>
</dbReference>
<reference evidence="2 3" key="1">
    <citation type="submission" date="2016-06" db="EMBL/GenBank/DDBJ databases">
        <authorList>
            <person name="Kjaerup R.B."/>
            <person name="Dalgaard T.S."/>
            <person name="Juul-Madsen H.R."/>
        </authorList>
    </citation>
    <scope>NUCLEOTIDE SEQUENCE [LARGE SCALE GENOMIC DNA]</scope>
    <source>
        <strain evidence="2 3">DSM 43904</strain>
    </source>
</reference>
<sequence>MGDAGITAQERALALIRVGRHADAARVLTDLLAEQPEHVGVLLMLARCRRELGQLAEAMRVVDRALGVAVAKEHLLAEKARILLAAGHPGHAAAAAQRALELAPGSWEANALLAEALLTLGNPTRVVVARRYADTALDLARHIPDVHLLDARLHARMGRPRAAREACRQALALDPAYEPALRQLALLDAARDRAGRAARGFTAALAAAPQNPGAAAAHEAVAAALCWRLFDLLVLATLGHWALFTAIAGALGDAARPARLAAALAVPPLVAAVGVLAWRRQPAAVRWQLRRQLRSTSVVLCLLLTLTVTAGLVVGSSAPVPGALLLVPGCAVFAFRAWRQLSRRAAPAVRWLGYRIWTRLAARTTVSTPGAGAGTS</sequence>
<dbReference type="RefSeq" id="WP_172899403.1">
    <property type="nucleotide sequence ID" value="NZ_LT607750.1"/>
</dbReference>
<organism evidence="2 3">
    <name type="scientific">Micromonospora echinaurantiaca</name>
    <dbReference type="NCBI Taxonomy" id="47857"/>
    <lineage>
        <taxon>Bacteria</taxon>
        <taxon>Bacillati</taxon>
        <taxon>Actinomycetota</taxon>
        <taxon>Actinomycetes</taxon>
        <taxon>Micromonosporales</taxon>
        <taxon>Micromonosporaceae</taxon>
        <taxon>Micromonospora</taxon>
    </lineage>
</organism>
<feature type="transmembrane region" description="Helical" evidence="1">
    <location>
        <begin position="320"/>
        <end position="338"/>
    </location>
</feature>
<evidence type="ECO:0000313" key="2">
    <source>
        <dbReference type="EMBL" id="SCG75630.1"/>
    </source>
</evidence>
<dbReference type="AlphaFoldDB" id="A0A1C5JYJ0"/>
<dbReference type="Gene3D" id="1.25.40.10">
    <property type="entry name" value="Tetratricopeptide repeat domain"/>
    <property type="match status" value="2"/>
</dbReference>
<keyword evidence="3" id="KW-1185">Reference proteome</keyword>
<dbReference type="Proteomes" id="UP000198217">
    <property type="component" value="Chromosome I"/>
</dbReference>
<evidence type="ECO:0000313" key="3">
    <source>
        <dbReference type="Proteomes" id="UP000198217"/>
    </source>
</evidence>
<feature type="transmembrane region" description="Helical" evidence="1">
    <location>
        <begin position="258"/>
        <end position="278"/>
    </location>
</feature>
<feature type="transmembrane region" description="Helical" evidence="1">
    <location>
        <begin position="232"/>
        <end position="252"/>
    </location>
</feature>
<accession>A0A1C5JYJ0</accession>
<keyword evidence="1" id="KW-1133">Transmembrane helix</keyword>
<feature type="transmembrane region" description="Helical" evidence="1">
    <location>
        <begin position="298"/>
        <end position="314"/>
    </location>
</feature>